<dbReference type="InterPro" id="IPR042099">
    <property type="entry name" value="ANL_N_sf"/>
</dbReference>
<evidence type="ECO:0000256" key="1">
    <source>
        <dbReference type="ARBA" id="ARBA00006432"/>
    </source>
</evidence>
<dbReference type="SUPFAM" id="SSF56801">
    <property type="entry name" value="Acetyl-CoA synthetase-like"/>
    <property type="match status" value="1"/>
</dbReference>
<dbReference type="NCBIfam" id="NF005801">
    <property type="entry name" value="PRK07656.1"/>
    <property type="match status" value="1"/>
</dbReference>
<keyword evidence="2" id="KW-0436">Ligase</keyword>
<feature type="domain" description="AMP-binding enzyme C-terminal" evidence="4">
    <location>
        <begin position="434"/>
        <end position="509"/>
    </location>
</feature>
<evidence type="ECO:0008006" key="6">
    <source>
        <dbReference type="Google" id="ProtNLM"/>
    </source>
</evidence>
<dbReference type="InterPro" id="IPR020845">
    <property type="entry name" value="AMP-binding_CS"/>
</dbReference>
<dbReference type="EMBL" id="UINC01026237">
    <property type="protein sequence ID" value="SVB03322.1"/>
    <property type="molecule type" value="Genomic_DNA"/>
</dbReference>
<proteinExistence type="inferred from homology"/>
<dbReference type="PROSITE" id="PS00455">
    <property type="entry name" value="AMP_BINDING"/>
    <property type="match status" value="1"/>
</dbReference>
<sequence length="524" mass="55507">VSGTTIPRLVDAAAERFGDHEAFVDGDQRWTYAEYRDRIHAAARALMARGIQPGDCVAVWAPNTAEWAVAALGVHCAGATLIPINTRFKGREAGDLLDRTSAKLLFTVTDFLDTDYVALLNDTGAGQGLEETIILRGTVPKGCTSWDGFLEAASTVDDADRADRSAAVGPDDRCHVMFTSGTTGAPKGAMLRHGAVCRAFASWSEVIGLREDDRYLVVNPFFHAFGLNAGIVACLLTGATLIPHPVFDVPAVMARVAEERISMLPGPPAIYQTILNHPDLADLDLSSLRLAVTGAAPVPVPLIHAMRDTLGFETVITGYGLTEASGIATMCRHDDPPEVISGSSGRAIDGVEVLVVDADGDEVPRGEPGEVVVRGYNVMAGYLDDPDQTAEAVDADGWLHTGDIGVMDAAGYLDITDRLKDMFINGGFNVYPAEVEGQLLAHPDIAQVAVVGVPDERLGEVGMAFVVATSGTSPDPTELVAWARTEMANYKAPRRFAVVDALPANASGKVLKFELRARAASAGT</sequence>
<name>A0A382AQF9_9ZZZZ</name>
<evidence type="ECO:0000313" key="5">
    <source>
        <dbReference type="EMBL" id="SVB03322.1"/>
    </source>
</evidence>
<evidence type="ECO:0000256" key="2">
    <source>
        <dbReference type="ARBA" id="ARBA00022598"/>
    </source>
</evidence>
<dbReference type="PANTHER" id="PTHR43201:SF5">
    <property type="entry name" value="MEDIUM-CHAIN ACYL-COA LIGASE ACSF2, MITOCHONDRIAL"/>
    <property type="match status" value="1"/>
</dbReference>
<dbReference type="AlphaFoldDB" id="A0A382AQF9"/>
<protein>
    <recommendedName>
        <fullName evidence="6">AMP-dependent synthetase/ligase domain-containing protein</fullName>
    </recommendedName>
</protein>
<dbReference type="Pfam" id="PF00501">
    <property type="entry name" value="AMP-binding"/>
    <property type="match status" value="1"/>
</dbReference>
<dbReference type="Gene3D" id="3.30.300.30">
    <property type="match status" value="1"/>
</dbReference>
<comment type="similarity">
    <text evidence="1">Belongs to the ATP-dependent AMP-binding enzyme family.</text>
</comment>
<evidence type="ECO:0000259" key="4">
    <source>
        <dbReference type="Pfam" id="PF13193"/>
    </source>
</evidence>
<dbReference type="GO" id="GO:0031956">
    <property type="term" value="F:medium-chain fatty acid-CoA ligase activity"/>
    <property type="evidence" value="ECO:0007669"/>
    <property type="project" value="TreeGrafter"/>
</dbReference>
<evidence type="ECO:0000259" key="3">
    <source>
        <dbReference type="Pfam" id="PF00501"/>
    </source>
</evidence>
<reference evidence="5" key="1">
    <citation type="submission" date="2018-05" db="EMBL/GenBank/DDBJ databases">
        <authorList>
            <person name="Lanie J.A."/>
            <person name="Ng W.-L."/>
            <person name="Kazmierczak K.M."/>
            <person name="Andrzejewski T.M."/>
            <person name="Davidsen T.M."/>
            <person name="Wayne K.J."/>
            <person name="Tettelin H."/>
            <person name="Glass J.I."/>
            <person name="Rusch D."/>
            <person name="Podicherti R."/>
            <person name="Tsui H.-C.T."/>
            <person name="Winkler M.E."/>
        </authorList>
    </citation>
    <scope>NUCLEOTIDE SEQUENCE</scope>
</reference>
<dbReference type="InterPro" id="IPR025110">
    <property type="entry name" value="AMP-bd_C"/>
</dbReference>
<organism evidence="5">
    <name type="scientific">marine metagenome</name>
    <dbReference type="NCBI Taxonomy" id="408172"/>
    <lineage>
        <taxon>unclassified sequences</taxon>
        <taxon>metagenomes</taxon>
        <taxon>ecological metagenomes</taxon>
    </lineage>
</organism>
<feature type="non-terminal residue" evidence="5">
    <location>
        <position position="1"/>
    </location>
</feature>
<dbReference type="GO" id="GO:0006631">
    <property type="term" value="P:fatty acid metabolic process"/>
    <property type="evidence" value="ECO:0007669"/>
    <property type="project" value="TreeGrafter"/>
</dbReference>
<dbReference type="FunFam" id="3.30.300.30:FF:000008">
    <property type="entry name" value="2,3-dihydroxybenzoate-AMP ligase"/>
    <property type="match status" value="1"/>
</dbReference>
<accession>A0A382AQF9</accession>
<dbReference type="PANTHER" id="PTHR43201">
    <property type="entry name" value="ACYL-COA SYNTHETASE"/>
    <property type="match status" value="1"/>
</dbReference>
<dbReference type="InterPro" id="IPR045851">
    <property type="entry name" value="AMP-bd_C_sf"/>
</dbReference>
<dbReference type="InterPro" id="IPR000873">
    <property type="entry name" value="AMP-dep_synth/lig_dom"/>
</dbReference>
<dbReference type="Pfam" id="PF13193">
    <property type="entry name" value="AMP-binding_C"/>
    <property type="match status" value="1"/>
</dbReference>
<feature type="domain" description="AMP-dependent synthetase/ligase" evidence="3">
    <location>
        <begin position="11"/>
        <end position="383"/>
    </location>
</feature>
<dbReference type="Gene3D" id="3.40.50.12780">
    <property type="entry name" value="N-terminal domain of ligase-like"/>
    <property type="match status" value="1"/>
</dbReference>
<gene>
    <name evidence="5" type="ORF">METZ01_LOCUS156176</name>
</gene>